<protein>
    <submittedName>
        <fullName evidence="1">Uncharacterized protein</fullName>
    </submittedName>
</protein>
<evidence type="ECO:0000313" key="1">
    <source>
        <dbReference type="EMBL" id="VGO13415.1"/>
    </source>
</evidence>
<dbReference type="EMBL" id="CAAHFG010000001">
    <property type="protein sequence ID" value="VGO13415.1"/>
    <property type="molecule type" value="Genomic_DNA"/>
</dbReference>
<accession>A0A6C2U0L8</accession>
<keyword evidence="2" id="KW-1185">Reference proteome</keyword>
<dbReference type="Proteomes" id="UP000366872">
    <property type="component" value="Unassembled WGS sequence"/>
</dbReference>
<organism evidence="1 2">
    <name type="scientific">Pontiella desulfatans</name>
    <dbReference type="NCBI Taxonomy" id="2750659"/>
    <lineage>
        <taxon>Bacteria</taxon>
        <taxon>Pseudomonadati</taxon>
        <taxon>Kiritimatiellota</taxon>
        <taxon>Kiritimatiellia</taxon>
        <taxon>Kiritimatiellales</taxon>
        <taxon>Pontiellaceae</taxon>
        <taxon>Pontiella</taxon>
    </lineage>
</organism>
<evidence type="ECO:0000313" key="2">
    <source>
        <dbReference type="Proteomes" id="UP000366872"/>
    </source>
</evidence>
<dbReference type="AlphaFoldDB" id="A0A6C2U0L8"/>
<sequence length="60" mass="6161">MALFVSCGFAAWLKAWEQVLPAQGKRVESGEPVSLPASVQGSMVMALAGMVLGVLGGEVV</sequence>
<reference evidence="1 2" key="1">
    <citation type="submission" date="2019-04" db="EMBL/GenBank/DDBJ databases">
        <authorList>
            <person name="Van Vliet M D."/>
        </authorList>
    </citation>
    <scope>NUCLEOTIDE SEQUENCE [LARGE SCALE GENOMIC DNA]</scope>
    <source>
        <strain evidence="1 2">F1</strain>
    </source>
</reference>
<gene>
    <name evidence="1" type="ORF">PDESU_01972</name>
</gene>
<proteinExistence type="predicted"/>
<dbReference type="RefSeq" id="WP_136078986.1">
    <property type="nucleotide sequence ID" value="NZ_CAAHFG010000001.1"/>
</dbReference>
<name>A0A6C2U0L8_PONDE</name>